<dbReference type="Proteomes" id="UP000184428">
    <property type="component" value="Unassembled WGS sequence"/>
</dbReference>
<feature type="non-terminal residue" evidence="3">
    <location>
        <position position="1"/>
    </location>
</feature>
<dbReference type="EMBL" id="FRDM01000028">
    <property type="protein sequence ID" value="SHN86170.1"/>
    <property type="molecule type" value="Genomic_DNA"/>
</dbReference>
<feature type="region of interest" description="Disordered" evidence="1">
    <location>
        <begin position="170"/>
        <end position="216"/>
    </location>
</feature>
<accession>A0A1M7UT98</accession>
<keyword evidence="2" id="KW-0472">Membrane</keyword>
<feature type="compositionally biased region" description="Pro residues" evidence="1">
    <location>
        <begin position="178"/>
        <end position="199"/>
    </location>
</feature>
<evidence type="ECO:0000313" key="3">
    <source>
        <dbReference type="EMBL" id="SHN86170.1"/>
    </source>
</evidence>
<evidence type="ECO:0000256" key="1">
    <source>
        <dbReference type="SAM" id="MobiDB-lite"/>
    </source>
</evidence>
<evidence type="ECO:0000313" key="4">
    <source>
        <dbReference type="Proteomes" id="UP000184428"/>
    </source>
</evidence>
<reference evidence="3 4" key="1">
    <citation type="submission" date="2016-12" db="EMBL/GenBank/DDBJ databases">
        <authorList>
            <person name="Song W.-J."/>
            <person name="Kurnit D.M."/>
        </authorList>
    </citation>
    <scope>NUCLEOTIDE SEQUENCE [LARGE SCALE GENOMIC DNA]</scope>
    <source>
        <strain evidence="3 4">DSM 43162</strain>
    </source>
</reference>
<dbReference type="RefSeq" id="WP_208983493.1">
    <property type="nucleotide sequence ID" value="NZ_FRDM01000028.1"/>
</dbReference>
<name>A0A1M7UT98_9ACTN</name>
<feature type="transmembrane region" description="Helical" evidence="2">
    <location>
        <begin position="139"/>
        <end position="163"/>
    </location>
</feature>
<evidence type="ECO:0000256" key="2">
    <source>
        <dbReference type="SAM" id="Phobius"/>
    </source>
</evidence>
<organism evidence="3 4">
    <name type="scientific">Geodermatophilus obscurus</name>
    <dbReference type="NCBI Taxonomy" id="1861"/>
    <lineage>
        <taxon>Bacteria</taxon>
        <taxon>Bacillati</taxon>
        <taxon>Actinomycetota</taxon>
        <taxon>Actinomycetes</taxon>
        <taxon>Geodermatophilales</taxon>
        <taxon>Geodermatophilaceae</taxon>
        <taxon>Geodermatophilus</taxon>
    </lineage>
</organism>
<keyword evidence="2" id="KW-0812">Transmembrane</keyword>
<keyword evidence="2" id="KW-1133">Transmembrane helix</keyword>
<dbReference type="AlphaFoldDB" id="A0A1M7UT98"/>
<gene>
    <name evidence="3" type="ORF">SAMN05660350_03891</name>
</gene>
<proteinExistence type="predicted"/>
<protein>
    <submittedName>
        <fullName evidence="3">Uncharacterized protein</fullName>
    </submittedName>
</protein>
<sequence length="216" mass="21440">ALTVDDITLDTAGDEWVVDRFIGDVRVQATAADPATGLFIGMARSADAARYLAGVGHGRVGELGSDGGLGVPSEIPGGAPAALPGDADFWVARTEGTGTQTLQWTPSDGDWTVVVLRADGSAGVDVDARAGVTVPALPWIWSGLLVLGGLLAVVGALLVALAVRSARSGPAGPFSAPYGPPPPPAAGPLAAPPAPPAPRHAPADAPQAGTTPGTER</sequence>